<dbReference type="InterPro" id="IPR011650">
    <property type="entry name" value="Peptidase_M20_dimer"/>
</dbReference>
<evidence type="ECO:0000259" key="1">
    <source>
        <dbReference type="Pfam" id="PF07687"/>
    </source>
</evidence>
<proteinExistence type="predicted"/>
<comment type="caution">
    <text evidence="2">The sequence shown here is derived from an EMBL/GenBank/DDBJ whole genome shotgun (WGS) entry which is preliminary data.</text>
</comment>
<dbReference type="PANTHER" id="PTHR11014:SF63">
    <property type="entry name" value="METALLOPEPTIDASE, PUTATIVE (AFU_ORTHOLOGUE AFUA_6G09600)-RELATED"/>
    <property type="match status" value="1"/>
</dbReference>
<dbReference type="SUPFAM" id="SSF55031">
    <property type="entry name" value="Bacterial exopeptidase dimerisation domain"/>
    <property type="match status" value="1"/>
</dbReference>
<dbReference type="InterPro" id="IPR002933">
    <property type="entry name" value="Peptidase_M20"/>
</dbReference>
<dbReference type="RefSeq" id="WP_114642668.1">
    <property type="nucleotide sequence ID" value="NZ_JAACIO010000018.1"/>
</dbReference>
<keyword evidence="3" id="KW-1185">Reference proteome</keyword>
<dbReference type="NCBIfam" id="TIGR01891">
    <property type="entry name" value="amidohydrolases"/>
    <property type="match status" value="1"/>
</dbReference>
<name>A0ABX9KFW1_9FUSO</name>
<sequence>MDSNKILELAKEISPWLSEVRRDFHMYPELGMEELRTQRKICEYLDEFGILYKKMAKTGVVGEIKGKGAVKTIALRADMDALPILEKNHVSYRSKNNGVMHACGHDAHTAILLGAAKILSEKQDELGVNVRFIFQPAEETVGGAEPMIKEGALEGVDAIFGLHVSSEIEKGSVEYRYKQMNASSDSIEIEIRGVSAHGAYPGEGVDAIVITAQLITAMQSIVSRIDARDSAVLTMGMIAGGTAPNIIADSVKLMGTLRTLDPQVRKLVKEKLRVLVETLPVSMGGKGILKIEKGYSSLINDDKMVDLVKRNAVDILGVGNVLEKEKANMGVEDFGYYLEKIPGVFFYLGVKNEKKGIAASAHNGFFDIDEDALHLGVAIQILNVLSV</sequence>
<accession>A0ABX9KFW1</accession>
<dbReference type="SUPFAM" id="SSF53187">
    <property type="entry name" value="Zn-dependent exopeptidases"/>
    <property type="match status" value="1"/>
</dbReference>
<feature type="domain" description="Peptidase M20 dimerisation" evidence="1">
    <location>
        <begin position="185"/>
        <end position="279"/>
    </location>
</feature>
<evidence type="ECO:0000313" key="2">
    <source>
        <dbReference type="EMBL" id="REI40747.1"/>
    </source>
</evidence>
<dbReference type="Proteomes" id="UP000263486">
    <property type="component" value="Unassembled WGS sequence"/>
</dbReference>
<dbReference type="EMBL" id="QUAJ01000016">
    <property type="protein sequence ID" value="REI40747.1"/>
    <property type="molecule type" value="Genomic_DNA"/>
</dbReference>
<dbReference type="InterPro" id="IPR017439">
    <property type="entry name" value="Amidohydrolase"/>
</dbReference>
<dbReference type="PIRSF" id="PIRSF005962">
    <property type="entry name" value="Pept_M20D_amidohydro"/>
    <property type="match status" value="1"/>
</dbReference>
<reference evidence="2 3" key="1">
    <citation type="submission" date="2018-08" db="EMBL/GenBank/DDBJ databases">
        <title>Draft genome sequence of Psychrilyobacter sp. strain SD5 isolated from Black Sea water.</title>
        <authorList>
            <person name="Yadav S."/>
            <person name="Villanueva L."/>
            <person name="Damste J.S.S."/>
        </authorList>
    </citation>
    <scope>NUCLEOTIDE SEQUENCE [LARGE SCALE GENOMIC DNA]</scope>
    <source>
        <strain evidence="2 3">SD5</strain>
    </source>
</reference>
<dbReference type="Pfam" id="PF07687">
    <property type="entry name" value="M20_dimer"/>
    <property type="match status" value="1"/>
</dbReference>
<dbReference type="Pfam" id="PF01546">
    <property type="entry name" value="Peptidase_M20"/>
    <property type="match status" value="1"/>
</dbReference>
<dbReference type="InterPro" id="IPR036264">
    <property type="entry name" value="Bact_exopeptidase_dim_dom"/>
</dbReference>
<dbReference type="Gene3D" id="3.40.630.10">
    <property type="entry name" value="Zn peptidases"/>
    <property type="match status" value="1"/>
</dbReference>
<dbReference type="Gene3D" id="3.30.70.360">
    <property type="match status" value="1"/>
</dbReference>
<protein>
    <submittedName>
        <fullName evidence="2">Amidohydrolase</fullName>
    </submittedName>
</protein>
<evidence type="ECO:0000313" key="3">
    <source>
        <dbReference type="Proteomes" id="UP000263486"/>
    </source>
</evidence>
<dbReference type="PANTHER" id="PTHR11014">
    <property type="entry name" value="PEPTIDASE M20 FAMILY MEMBER"/>
    <property type="match status" value="1"/>
</dbReference>
<gene>
    <name evidence="2" type="ORF">DYH56_09700</name>
</gene>
<organism evidence="2 3">
    <name type="scientific">Psychrilyobacter piezotolerans</name>
    <dbReference type="NCBI Taxonomy" id="2293438"/>
    <lineage>
        <taxon>Bacteria</taxon>
        <taxon>Fusobacteriati</taxon>
        <taxon>Fusobacteriota</taxon>
        <taxon>Fusobacteriia</taxon>
        <taxon>Fusobacteriales</taxon>
        <taxon>Fusobacteriaceae</taxon>
        <taxon>Psychrilyobacter</taxon>
    </lineage>
</organism>